<accession>A0A7C9BK97</accession>
<evidence type="ECO:0000313" key="3">
    <source>
        <dbReference type="Proteomes" id="UP000479293"/>
    </source>
</evidence>
<proteinExistence type="predicted"/>
<protein>
    <recommendedName>
        <fullName evidence="4">Type VI secretion system contractile sheath small subunit</fullName>
    </recommendedName>
</protein>
<dbReference type="Pfam" id="PF05591">
    <property type="entry name" value="T6SS_VipA"/>
    <property type="match status" value="1"/>
</dbReference>
<comment type="caution">
    <text evidence="2">The sequence shown here is derived from an EMBL/GenBank/DDBJ whole genome shotgun (WGS) entry which is preliminary data.</text>
</comment>
<dbReference type="EMBL" id="WHLY01000002">
    <property type="protein sequence ID" value="MPR36063.1"/>
    <property type="molecule type" value="Genomic_DNA"/>
</dbReference>
<name>A0A7C9BK97_9BACT</name>
<dbReference type="AlphaFoldDB" id="A0A7C9BK97"/>
<evidence type="ECO:0000256" key="1">
    <source>
        <dbReference type="SAM" id="MobiDB-lite"/>
    </source>
</evidence>
<dbReference type="Proteomes" id="UP000479293">
    <property type="component" value="Unassembled WGS sequence"/>
</dbReference>
<feature type="region of interest" description="Disordered" evidence="1">
    <location>
        <begin position="1"/>
        <end position="21"/>
    </location>
</feature>
<reference evidence="2 3" key="1">
    <citation type="submission" date="2019-10" db="EMBL/GenBank/DDBJ databases">
        <title>Draft Genome Sequence of Cytophagaceae sp. SJW1-29.</title>
        <authorList>
            <person name="Choi A."/>
        </authorList>
    </citation>
    <scope>NUCLEOTIDE SEQUENCE [LARGE SCALE GENOMIC DNA]</scope>
    <source>
        <strain evidence="2 3">SJW1-29</strain>
    </source>
</reference>
<sequence length="152" mass="17114">MAGQFDFIRPGGNVDPDANKGYEKIEALPPSRTLFVSAFNASPEKEMVTGLETMQSVFDHFKPQVEAEFENEEGAPVFETITFGKMKDFSPEGMMGQSPFLKELAGKENNYDRFYKNLKNNRQLQKTLSDPEARAAYLSALQTMISELKESL</sequence>
<evidence type="ECO:0000313" key="2">
    <source>
        <dbReference type="EMBL" id="MPR36063.1"/>
    </source>
</evidence>
<organism evidence="2 3">
    <name type="scientific">Salmonirosea aquatica</name>
    <dbReference type="NCBI Taxonomy" id="2654236"/>
    <lineage>
        <taxon>Bacteria</taxon>
        <taxon>Pseudomonadati</taxon>
        <taxon>Bacteroidota</taxon>
        <taxon>Cytophagia</taxon>
        <taxon>Cytophagales</taxon>
        <taxon>Spirosomataceae</taxon>
        <taxon>Salmonirosea</taxon>
    </lineage>
</organism>
<keyword evidence="3" id="KW-1185">Reference proteome</keyword>
<evidence type="ECO:0008006" key="4">
    <source>
        <dbReference type="Google" id="ProtNLM"/>
    </source>
</evidence>
<gene>
    <name evidence="2" type="ORF">GBK04_22610</name>
</gene>
<dbReference type="RefSeq" id="WP_152763645.1">
    <property type="nucleotide sequence ID" value="NZ_WHLY01000002.1"/>
</dbReference>
<dbReference type="InterPro" id="IPR008312">
    <property type="entry name" value="T6SS_TssB1"/>
</dbReference>